<feature type="signal peptide" evidence="1">
    <location>
        <begin position="1"/>
        <end position="20"/>
    </location>
</feature>
<evidence type="ECO:0000313" key="3">
    <source>
        <dbReference type="Proteomes" id="UP000319576"/>
    </source>
</evidence>
<evidence type="ECO:0000313" key="2">
    <source>
        <dbReference type="EMBL" id="QDU23138.1"/>
    </source>
</evidence>
<organism evidence="2 3">
    <name type="scientific">Urbifossiella limnaea</name>
    <dbReference type="NCBI Taxonomy" id="2528023"/>
    <lineage>
        <taxon>Bacteria</taxon>
        <taxon>Pseudomonadati</taxon>
        <taxon>Planctomycetota</taxon>
        <taxon>Planctomycetia</taxon>
        <taxon>Gemmatales</taxon>
        <taxon>Gemmataceae</taxon>
        <taxon>Urbifossiella</taxon>
    </lineage>
</organism>
<accession>A0A517Y0B1</accession>
<name>A0A517Y0B1_9BACT</name>
<keyword evidence="1" id="KW-0732">Signal</keyword>
<keyword evidence="3" id="KW-1185">Reference proteome</keyword>
<proteinExistence type="predicted"/>
<evidence type="ECO:0000256" key="1">
    <source>
        <dbReference type="SAM" id="SignalP"/>
    </source>
</evidence>
<dbReference type="EMBL" id="CP036273">
    <property type="protein sequence ID" value="QDU23138.1"/>
    <property type="molecule type" value="Genomic_DNA"/>
</dbReference>
<dbReference type="RefSeq" id="WP_145243238.1">
    <property type="nucleotide sequence ID" value="NZ_CP036273.1"/>
</dbReference>
<dbReference type="Proteomes" id="UP000319576">
    <property type="component" value="Chromosome"/>
</dbReference>
<dbReference type="KEGG" id="uli:ETAA1_51300"/>
<dbReference type="OrthoDB" id="284627at2"/>
<dbReference type="AlphaFoldDB" id="A0A517Y0B1"/>
<feature type="chain" id="PRO_5022233213" evidence="1">
    <location>
        <begin position="21"/>
        <end position="126"/>
    </location>
</feature>
<sequence precursor="true">MRRFVLSTALAALSMGFVLAQDAAPLTLADAPKKVDQKVTVEFEVKSTGGKAGVYLNSEADFKSDKNFTVFLPAKAVEKFKAAKVDDPAAHFKGKTVRVTGTVTLFKEKPQIKVEGPDQVKVVEKK</sequence>
<protein>
    <submittedName>
        <fullName evidence="2">Uncharacterized protein</fullName>
    </submittedName>
</protein>
<reference evidence="2 3" key="1">
    <citation type="submission" date="2019-02" db="EMBL/GenBank/DDBJ databases">
        <title>Deep-cultivation of Planctomycetes and their phenomic and genomic characterization uncovers novel biology.</title>
        <authorList>
            <person name="Wiegand S."/>
            <person name="Jogler M."/>
            <person name="Boedeker C."/>
            <person name="Pinto D."/>
            <person name="Vollmers J."/>
            <person name="Rivas-Marin E."/>
            <person name="Kohn T."/>
            <person name="Peeters S.H."/>
            <person name="Heuer A."/>
            <person name="Rast P."/>
            <person name="Oberbeckmann S."/>
            <person name="Bunk B."/>
            <person name="Jeske O."/>
            <person name="Meyerdierks A."/>
            <person name="Storesund J.E."/>
            <person name="Kallscheuer N."/>
            <person name="Luecker S."/>
            <person name="Lage O.M."/>
            <person name="Pohl T."/>
            <person name="Merkel B.J."/>
            <person name="Hornburger P."/>
            <person name="Mueller R.-W."/>
            <person name="Bruemmer F."/>
            <person name="Labrenz M."/>
            <person name="Spormann A.M."/>
            <person name="Op den Camp H."/>
            <person name="Overmann J."/>
            <person name="Amann R."/>
            <person name="Jetten M.S.M."/>
            <person name="Mascher T."/>
            <person name="Medema M.H."/>
            <person name="Devos D.P."/>
            <person name="Kaster A.-K."/>
            <person name="Ovreas L."/>
            <person name="Rohde M."/>
            <person name="Galperin M.Y."/>
            <person name="Jogler C."/>
        </authorList>
    </citation>
    <scope>NUCLEOTIDE SEQUENCE [LARGE SCALE GENOMIC DNA]</scope>
    <source>
        <strain evidence="2 3">ETA_A1</strain>
    </source>
</reference>
<gene>
    <name evidence="2" type="ORF">ETAA1_51300</name>
</gene>